<proteinExistence type="predicted"/>
<accession>A0ABU7BZL9</accession>
<reference evidence="1 2" key="1">
    <citation type="submission" date="2021-07" db="EMBL/GenBank/DDBJ databases">
        <authorList>
            <person name="Palmer J.M."/>
        </authorList>
    </citation>
    <scope>NUCLEOTIDE SEQUENCE [LARGE SCALE GENOMIC DNA]</scope>
    <source>
        <strain evidence="1 2">AT_MEX2019</strain>
        <tissue evidence="1">Muscle</tissue>
    </source>
</reference>
<keyword evidence="2" id="KW-1185">Reference proteome</keyword>
<evidence type="ECO:0000313" key="1">
    <source>
        <dbReference type="EMBL" id="MED6255376.1"/>
    </source>
</evidence>
<comment type="caution">
    <text evidence="1">The sequence shown here is derived from an EMBL/GenBank/DDBJ whole genome shotgun (WGS) entry which is preliminary data.</text>
</comment>
<gene>
    <name evidence="1" type="ORF">ATANTOWER_008863</name>
</gene>
<sequence length="241" mass="27290">MSPSRDKKRSMEKLKLGESIANVVLVGNPLIDNCHDYSSTSDSLPLPIAEVMDDFPLLPLSLCNSPAPKKPMHAISGSGNMDVIASLSKLINDRADRLTLQIEGLKKTVDFACKEIKEMKGKVHVLETKVTKGEDRLDTCQNRIDYLESHSWRMNLRLYGVKEMDREDVRDTATKICLAVLHKRKSRLGRKTLNSEKPRGIIIKISLRVIKEELWNAAKTSCCLKENRFKFALDLIQVDKE</sequence>
<dbReference type="Gene3D" id="6.10.280.220">
    <property type="match status" value="1"/>
</dbReference>
<dbReference type="Proteomes" id="UP001345963">
    <property type="component" value="Unassembled WGS sequence"/>
</dbReference>
<evidence type="ECO:0000313" key="2">
    <source>
        <dbReference type="Proteomes" id="UP001345963"/>
    </source>
</evidence>
<dbReference type="EMBL" id="JAHUTI010070912">
    <property type="protein sequence ID" value="MED6255376.1"/>
    <property type="molecule type" value="Genomic_DNA"/>
</dbReference>
<protein>
    <submittedName>
        <fullName evidence="1">Uncharacterized protein</fullName>
    </submittedName>
</protein>
<name>A0ABU7BZL9_9TELE</name>
<organism evidence="1 2">
    <name type="scientific">Ataeniobius toweri</name>
    <dbReference type="NCBI Taxonomy" id="208326"/>
    <lineage>
        <taxon>Eukaryota</taxon>
        <taxon>Metazoa</taxon>
        <taxon>Chordata</taxon>
        <taxon>Craniata</taxon>
        <taxon>Vertebrata</taxon>
        <taxon>Euteleostomi</taxon>
        <taxon>Actinopterygii</taxon>
        <taxon>Neopterygii</taxon>
        <taxon>Teleostei</taxon>
        <taxon>Neoteleostei</taxon>
        <taxon>Acanthomorphata</taxon>
        <taxon>Ovalentaria</taxon>
        <taxon>Atherinomorphae</taxon>
        <taxon>Cyprinodontiformes</taxon>
        <taxon>Goodeidae</taxon>
        <taxon>Ataeniobius</taxon>
    </lineage>
</organism>